<protein>
    <recommendedName>
        <fullName evidence="5">Lipoprotein</fullName>
    </recommendedName>
</protein>
<gene>
    <name evidence="1" type="ORF">OS133_06870</name>
    <name evidence="2" type="ORF">OS134_10830</name>
</gene>
<dbReference type="EMBL" id="JAPMLD010000003">
    <property type="protein sequence ID" value="MDW4824551.1"/>
    <property type="molecule type" value="Genomic_DNA"/>
</dbReference>
<dbReference type="RefSeq" id="WP_037411024.1">
    <property type="nucleotide sequence ID" value="NZ_JAPMLA010000009.1"/>
</dbReference>
<evidence type="ECO:0000313" key="2">
    <source>
        <dbReference type="EMBL" id="MDW4824551.1"/>
    </source>
</evidence>
<dbReference type="Proteomes" id="UP001271263">
    <property type="component" value="Unassembled WGS sequence"/>
</dbReference>
<evidence type="ECO:0000313" key="3">
    <source>
        <dbReference type="Proteomes" id="UP001259340"/>
    </source>
</evidence>
<dbReference type="EMBL" id="JAPMLE010000001">
    <property type="protein sequence ID" value="MDR8523410.1"/>
    <property type="molecule type" value="Genomic_DNA"/>
</dbReference>
<accession>A0AAW8NM85</accession>
<evidence type="ECO:0000313" key="4">
    <source>
        <dbReference type="Proteomes" id="UP001271263"/>
    </source>
</evidence>
<name>A0AAW8NM85_9GAMM</name>
<evidence type="ECO:0000313" key="1">
    <source>
        <dbReference type="EMBL" id="MDR8523410.1"/>
    </source>
</evidence>
<organism evidence="1 3">
    <name type="scientific">Shewanella fidelis</name>
    <dbReference type="NCBI Taxonomy" id="173509"/>
    <lineage>
        <taxon>Bacteria</taxon>
        <taxon>Pseudomonadati</taxon>
        <taxon>Pseudomonadota</taxon>
        <taxon>Gammaproteobacteria</taxon>
        <taxon>Alteromonadales</taxon>
        <taxon>Shewanellaceae</taxon>
        <taxon>Shewanella</taxon>
    </lineage>
</organism>
<dbReference type="Proteomes" id="UP001259340">
    <property type="component" value="Unassembled WGS sequence"/>
</dbReference>
<proteinExistence type="predicted"/>
<reference evidence="1" key="2">
    <citation type="submission" date="2022-11" db="EMBL/GenBank/DDBJ databases">
        <title>Prophages regulate Shewanella fidelis motility and biofilm formation: implications for gut colonization dynamics in Ciona robusta.</title>
        <authorList>
            <person name="Natarajan O."/>
            <person name="Gibboney S.L."/>
            <person name="Young M.N."/>
            <person name="Lim S.J."/>
            <person name="Pluta N."/>
            <person name="Atkinson C.G.F."/>
            <person name="Leigh B.A."/>
            <person name="Liberti A."/>
            <person name="Kees E."/>
            <person name="Breitbart M."/>
            <person name="Gralnick J."/>
            <person name="Dishaw L.J."/>
        </authorList>
    </citation>
    <scope>NUCLEOTIDE SEQUENCE</scope>
    <source>
        <strain evidence="1">3313</strain>
    </source>
</reference>
<dbReference type="AlphaFoldDB" id="A0AAW8NM85"/>
<evidence type="ECO:0008006" key="5">
    <source>
        <dbReference type="Google" id="ProtNLM"/>
    </source>
</evidence>
<keyword evidence="4" id="KW-1185">Reference proteome</keyword>
<sequence length="154" mass="17523">MIKRILFGFIIFNLVACSPEGQVNNDTSTTSNPSMRSPELTSLGFLDALYNQKSVDKAKLYVNEPLQEILSHYYIAASVQRNVLNLSMTDVELEVDEVDIDFFRKSTNDVTVIVKIMGLRNGKHWVDDRTLRLNKYGGNWVIVEIVPEKRQVNG</sequence>
<comment type="caution">
    <text evidence="1">The sequence shown here is derived from an EMBL/GenBank/DDBJ whole genome shotgun (WGS) entry which is preliminary data.</text>
</comment>
<reference evidence="2 4" key="1">
    <citation type="journal article" date="2022" name="bioRxiv">
        <title>Prophages regulate Shewanella fidelis 3313 motility and biofilm formation: implications for gut colonization dynamics in Ciona robusta.</title>
        <authorList>
            <person name="Natarajan O."/>
            <person name="Gibboney S.L."/>
            <person name="Young M.N."/>
            <person name="Lim S.J."/>
            <person name="Pluta N."/>
            <person name="Atkinson C.G."/>
            <person name="Leigh B.A."/>
            <person name="Liberti A."/>
            <person name="Kees E.D."/>
            <person name="Breitbart M."/>
            <person name="Gralnick J.A."/>
            <person name="Dishaw L.J."/>
        </authorList>
    </citation>
    <scope>NUCLEOTIDE SEQUENCE [LARGE SCALE GENOMIC DNA]</scope>
    <source>
        <strain evidence="2 4">JG4066</strain>
    </source>
</reference>